<dbReference type="AlphaFoldDB" id="A0A9W3KI98"/>
<name>A0A9W3KI98_BACTU</name>
<reference evidence="1 2" key="1">
    <citation type="submission" date="2013-05" db="EMBL/GenBank/DDBJ databases">
        <title>Complete genome sequence of Bacillus thuringiensis YBT-1518, a typical strain with high toxicity to nematode.</title>
        <authorList>
            <person name="Wang P."/>
            <person name="Zhang C."/>
            <person name="Guo M."/>
            <person name="Guo S."/>
            <person name="Zhu Y."/>
            <person name="Zheng J."/>
            <person name="Zhu L."/>
            <person name="Ruan L."/>
            <person name="Peng D."/>
            <person name="Sun M."/>
        </authorList>
    </citation>
    <scope>NUCLEOTIDE SEQUENCE [LARGE SCALE GENOMIC DNA]</scope>
    <source>
        <strain evidence="1 2">YBT-1518</strain>
    </source>
</reference>
<proteinExistence type="predicted"/>
<evidence type="ECO:0000313" key="2">
    <source>
        <dbReference type="Proteomes" id="UP000018566"/>
    </source>
</evidence>
<sequence>MDLSGYYRTQGIIKYVEGNMEASRTYMKKADQELKSAEKSEMGYLQLEREWFKQLKERVSYDG</sequence>
<evidence type="ECO:0000313" key="1">
    <source>
        <dbReference type="EMBL" id="AHA74691.1"/>
    </source>
</evidence>
<dbReference type="EMBL" id="CP005935">
    <property type="protein sequence ID" value="AHA74691.1"/>
    <property type="molecule type" value="Genomic_DNA"/>
</dbReference>
<organism evidence="1 2">
    <name type="scientific">Bacillus thuringiensis YBT-1518</name>
    <dbReference type="NCBI Taxonomy" id="529122"/>
    <lineage>
        <taxon>Bacteria</taxon>
        <taxon>Bacillati</taxon>
        <taxon>Bacillota</taxon>
        <taxon>Bacilli</taxon>
        <taxon>Bacillales</taxon>
        <taxon>Bacillaceae</taxon>
        <taxon>Bacillus</taxon>
        <taxon>Bacillus cereus group</taxon>
    </lineage>
</organism>
<gene>
    <name evidence="1" type="ORF">YBT1518_27930</name>
</gene>
<dbReference type="KEGG" id="bthu:YBT1518_27930"/>
<dbReference type="Proteomes" id="UP000018566">
    <property type="component" value="Chromosome"/>
</dbReference>
<protein>
    <submittedName>
        <fullName evidence="1">Cytolysin immunity CylI</fullName>
    </submittedName>
</protein>
<accession>A0A9W3KI98</accession>